<reference evidence="14 15" key="1">
    <citation type="submission" date="2016-12" db="EMBL/GenBank/DDBJ databases">
        <title>The new phylogeny of genus Mycobacterium.</title>
        <authorList>
            <person name="Tortoli E."/>
            <person name="Trovato A."/>
            <person name="Cirillo D.M."/>
        </authorList>
    </citation>
    <scope>NUCLEOTIDE SEQUENCE [LARGE SCALE GENOMIC DNA]</scope>
    <source>
        <strain evidence="14 15">DSM 45069</strain>
    </source>
</reference>
<organism evidence="14 15">
    <name type="scientific">Mycobacterium arosiense ATCC BAA-1401 = DSM 45069</name>
    <dbReference type="NCBI Taxonomy" id="1265311"/>
    <lineage>
        <taxon>Bacteria</taxon>
        <taxon>Bacillati</taxon>
        <taxon>Actinomycetota</taxon>
        <taxon>Actinomycetes</taxon>
        <taxon>Mycobacteriales</taxon>
        <taxon>Mycobacteriaceae</taxon>
        <taxon>Mycobacterium</taxon>
        <taxon>Mycobacterium avium complex (MAC)</taxon>
    </lineage>
</organism>
<dbReference type="InterPro" id="IPR004099">
    <property type="entry name" value="Pyr_nucl-diS_OxRdtase_dimer"/>
</dbReference>
<feature type="domain" description="FAD/NAD(P)-binding" evidence="13">
    <location>
        <begin position="4"/>
        <end position="319"/>
    </location>
</feature>
<evidence type="ECO:0000256" key="9">
    <source>
        <dbReference type="PIRSR" id="PIRSR000350-3"/>
    </source>
</evidence>
<dbReference type="Pfam" id="PF07992">
    <property type="entry name" value="Pyr_redox_2"/>
    <property type="match status" value="1"/>
</dbReference>
<dbReference type="InterPro" id="IPR012999">
    <property type="entry name" value="Pyr_OxRdtase_I_AS"/>
</dbReference>
<feature type="domain" description="Pyridine nucleotide-disulphide oxidoreductase dimerisation" evidence="12">
    <location>
        <begin position="345"/>
        <end position="454"/>
    </location>
</feature>
<dbReference type="InterPro" id="IPR016156">
    <property type="entry name" value="FAD/NAD-linked_Rdtase_dimer_sf"/>
</dbReference>
<evidence type="ECO:0000256" key="8">
    <source>
        <dbReference type="PIRSR" id="PIRSR000350-2"/>
    </source>
</evidence>
<proteinExistence type="inferred from homology"/>
<dbReference type="OrthoDB" id="9800167at2"/>
<dbReference type="PANTHER" id="PTHR22912">
    <property type="entry name" value="DISULFIDE OXIDOREDUCTASE"/>
    <property type="match status" value="1"/>
</dbReference>
<feature type="active site" description="Proton acceptor" evidence="8">
    <location>
        <position position="444"/>
    </location>
</feature>
<feature type="binding site" evidence="9">
    <location>
        <position position="265"/>
    </location>
    <ligand>
        <name>NAD(+)</name>
        <dbReference type="ChEBI" id="CHEBI:57540"/>
    </ligand>
</feature>
<dbReference type="Proteomes" id="UP000192707">
    <property type="component" value="Unassembled WGS sequence"/>
</dbReference>
<keyword evidence="3 9" id="KW-0274">FAD</keyword>
<dbReference type="PRINTS" id="PR00368">
    <property type="entry name" value="FADPNR"/>
</dbReference>
<name>A0A1W9ZEI7_MYCAI</name>
<evidence type="ECO:0000256" key="10">
    <source>
        <dbReference type="PIRSR" id="PIRSR000350-4"/>
    </source>
</evidence>
<dbReference type="Gene3D" id="3.30.390.30">
    <property type="match status" value="1"/>
</dbReference>
<gene>
    <name evidence="14" type="ORF">BST14_15885</name>
</gene>
<protein>
    <submittedName>
        <fullName evidence="14">Mycothione reductase</fullName>
    </submittedName>
</protein>
<dbReference type="SUPFAM" id="SSF55424">
    <property type="entry name" value="FAD/NAD-linked reductases, dimerisation (C-terminal) domain"/>
    <property type="match status" value="1"/>
</dbReference>
<dbReference type="Gene3D" id="3.50.50.60">
    <property type="entry name" value="FAD/NAD(P)-binding domain"/>
    <property type="match status" value="2"/>
</dbReference>
<dbReference type="InterPro" id="IPR023753">
    <property type="entry name" value="FAD/NAD-binding_dom"/>
</dbReference>
<dbReference type="InterPro" id="IPR050151">
    <property type="entry name" value="Class-I_Pyr_Nuc-Dis_Oxidored"/>
</dbReference>
<feature type="binding site" evidence="9">
    <location>
        <position position="48"/>
    </location>
    <ligand>
        <name>FAD</name>
        <dbReference type="ChEBI" id="CHEBI:57692"/>
    </ligand>
</feature>
<dbReference type="InterPro" id="IPR001100">
    <property type="entry name" value="Pyr_nuc-diS_OxRdtase"/>
</dbReference>
<comment type="cofactor">
    <cofactor evidence="9">
        <name>FAD</name>
        <dbReference type="ChEBI" id="CHEBI:57692"/>
    </cofactor>
    <text evidence="9">Binds 1 FAD per subunit.</text>
</comment>
<dbReference type="NCBIfam" id="TIGR03452">
    <property type="entry name" value="mycothione_red"/>
    <property type="match status" value="1"/>
</dbReference>
<feature type="binding site" evidence="9">
    <location>
        <begin position="179"/>
        <end position="186"/>
    </location>
    <ligand>
        <name>NAD(+)</name>
        <dbReference type="ChEBI" id="CHEBI:57540"/>
    </ligand>
</feature>
<keyword evidence="6" id="KW-1015">Disulfide bond</keyword>
<evidence type="ECO:0000313" key="14">
    <source>
        <dbReference type="EMBL" id="ORA13123.1"/>
    </source>
</evidence>
<dbReference type="InterPro" id="IPR036188">
    <property type="entry name" value="FAD/NAD-bd_sf"/>
</dbReference>
<keyword evidence="15" id="KW-1185">Reference proteome</keyword>
<feature type="disulfide bond" description="Redox-active" evidence="10">
    <location>
        <begin position="39"/>
        <end position="44"/>
    </location>
</feature>
<keyword evidence="2 11" id="KW-0285">Flavoprotein</keyword>
<comment type="caution">
    <text evidence="14">The sequence shown here is derived from an EMBL/GenBank/DDBJ whole genome shotgun (WGS) entry which is preliminary data.</text>
</comment>
<dbReference type="InterPro" id="IPR017817">
    <property type="entry name" value="Mycothione_reductase"/>
</dbReference>
<dbReference type="NCBIfam" id="NF005884">
    <property type="entry name" value="PRK07846.1"/>
    <property type="match status" value="1"/>
</dbReference>
<keyword evidence="4 11" id="KW-0560">Oxidoreductase</keyword>
<evidence type="ECO:0000256" key="1">
    <source>
        <dbReference type="ARBA" id="ARBA00007532"/>
    </source>
</evidence>
<evidence type="ECO:0000259" key="12">
    <source>
        <dbReference type="Pfam" id="PF02852"/>
    </source>
</evidence>
<evidence type="ECO:0000256" key="11">
    <source>
        <dbReference type="RuleBase" id="RU003691"/>
    </source>
</evidence>
<evidence type="ECO:0000256" key="5">
    <source>
        <dbReference type="ARBA" id="ARBA00023027"/>
    </source>
</evidence>
<keyword evidence="7 11" id="KW-0676">Redox-active center</keyword>
<dbReference type="PANTHER" id="PTHR22912:SF217">
    <property type="entry name" value="DIHYDROLIPOYL DEHYDROGENASE"/>
    <property type="match status" value="1"/>
</dbReference>
<keyword evidence="9" id="KW-0547">Nucleotide-binding</keyword>
<feature type="binding site" evidence="9">
    <location>
        <position position="305"/>
    </location>
    <ligand>
        <name>NAD(+)</name>
        <dbReference type="ChEBI" id="CHEBI:57540"/>
    </ligand>
</feature>
<dbReference type="PRINTS" id="PR00411">
    <property type="entry name" value="PNDRDTASEI"/>
</dbReference>
<dbReference type="GO" id="GO:0004148">
    <property type="term" value="F:dihydrolipoyl dehydrogenase (NADH) activity"/>
    <property type="evidence" value="ECO:0007669"/>
    <property type="project" value="TreeGrafter"/>
</dbReference>
<evidence type="ECO:0000256" key="4">
    <source>
        <dbReference type="ARBA" id="ARBA00023002"/>
    </source>
</evidence>
<dbReference type="AlphaFoldDB" id="A0A1W9ZEI7"/>
<comment type="similarity">
    <text evidence="1 11">Belongs to the class-I pyridine nucleotide-disulfide oxidoreductase family.</text>
</comment>
<dbReference type="GO" id="GO:0006103">
    <property type="term" value="P:2-oxoglutarate metabolic process"/>
    <property type="evidence" value="ECO:0007669"/>
    <property type="project" value="TreeGrafter"/>
</dbReference>
<evidence type="ECO:0000256" key="7">
    <source>
        <dbReference type="ARBA" id="ARBA00023284"/>
    </source>
</evidence>
<accession>A0A1W9ZEI7</accession>
<evidence type="ECO:0000259" key="13">
    <source>
        <dbReference type="Pfam" id="PF07992"/>
    </source>
</evidence>
<evidence type="ECO:0000256" key="3">
    <source>
        <dbReference type="ARBA" id="ARBA00022827"/>
    </source>
</evidence>
<dbReference type="GO" id="GO:0050660">
    <property type="term" value="F:flavin adenine dinucleotide binding"/>
    <property type="evidence" value="ECO:0007669"/>
    <property type="project" value="TreeGrafter"/>
</dbReference>
<dbReference type="PIRSF" id="PIRSF000350">
    <property type="entry name" value="Mercury_reductase_MerA"/>
    <property type="match status" value="1"/>
</dbReference>
<dbReference type="EMBL" id="MVHG01000038">
    <property type="protein sequence ID" value="ORA13123.1"/>
    <property type="molecule type" value="Genomic_DNA"/>
</dbReference>
<dbReference type="PROSITE" id="PS00076">
    <property type="entry name" value="PYRIDINE_REDOX_1"/>
    <property type="match status" value="1"/>
</dbReference>
<evidence type="ECO:0000256" key="2">
    <source>
        <dbReference type="ARBA" id="ARBA00022630"/>
    </source>
</evidence>
<dbReference type="RefSeq" id="WP_083065292.1">
    <property type="nucleotide sequence ID" value="NZ_MVHG01000038.1"/>
</dbReference>
<evidence type="ECO:0000256" key="6">
    <source>
        <dbReference type="ARBA" id="ARBA00023157"/>
    </source>
</evidence>
<sequence>METYDVAIIGTGSGNSILDDRFAEKRVAICEEGTFGGTCLNVGCIPTKMFVYAAEVAQTVRDAARFGIDARIDRVRWDDIVSRVFGRIDPIGVSGEDYRNAAPNIDVYKQHTRFGGVQADGRYLLRTNAGDEFAADQVVIAAGARAVVPPAILECGARYHTSDTIMRISELPEHLVIVGGGFVAAEFAHIFSSLGSRITLVVRGSALLRHCDDVVCKRFTRIASSKWELHTHRNVVGAQNQGSGVAVELDDGRTVHADALLVATGRVSNADQLDLEQAGVAVEDGLVAVDCYQRTSARGVFALGDVSSPYQLKHVANHEARVVQHNLLCDWDDTHAMAVTDHRYVPSAVFTDPQIAYVGLTENEAIAQGFKISTTIQDYADVAYGWASEDTTGIVKLIAERGTGRLLGAHIMGTQASSIIQPLVQAMSFGLTAPKMARGQYWIHPALPEVVENALLGLR</sequence>
<dbReference type="Pfam" id="PF02852">
    <property type="entry name" value="Pyr_redox_dim"/>
    <property type="match status" value="1"/>
</dbReference>
<dbReference type="SUPFAM" id="SSF51905">
    <property type="entry name" value="FAD/NAD(P)-binding domain"/>
    <property type="match status" value="1"/>
</dbReference>
<evidence type="ECO:0000313" key="15">
    <source>
        <dbReference type="Proteomes" id="UP000192707"/>
    </source>
</evidence>
<keyword evidence="5 9" id="KW-0520">NAD</keyword>